<gene>
    <name evidence="7" type="ORF">A2871_01015</name>
</gene>
<dbReference type="InterPro" id="IPR011605">
    <property type="entry name" value="NusB_fam"/>
</dbReference>
<keyword evidence="2" id="KW-0889">Transcription antitermination</keyword>
<comment type="caution">
    <text evidence="7">The sequence shown here is derived from an EMBL/GenBank/DDBJ whole genome shotgun (WGS) entry which is preliminary data.</text>
</comment>
<evidence type="ECO:0000259" key="6">
    <source>
        <dbReference type="Pfam" id="PF01029"/>
    </source>
</evidence>
<reference evidence="7 8" key="1">
    <citation type="journal article" date="2016" name="Nat. Commun.">
        <title>Thousands of microbial genomes shed light on interconnected biogeochemical processes in an aquifer system.</title>
        <authorList>
            <person name="Anantharaman K."/>
            <person name="Brown C.T."/>
            <person name="Hug L.A."/>
            <person name="Sharon I."/>
            <person name="Castelle C.J."/>
            <person name="Probst A.J."/>
            <person name="Thomas B.C."/>
            <person name="Singh A."/>
            <person name="Wilkins M.J."/>
            <person name="Karaoz U."/>
            <person name="Brodie E.L."/>
            <person name="Williams K.H."/>
            <person name="Hubbard S.S."/>
            <person name="Banfield J.F."/>
        </authorList>
    </citation>
    <scope>NUCLEOTIDE SEQUENCE [LARGE SCALE GENOMIC DNA]</scope>
</reference>
<organism evidence="7 8">
    <name type="scientific">Candidatus Daviesbacteria bacterium RIFCSPHIGHO2_01_FULL_41_23</name>
    <dbReference type="NCBI Taxonomy" id="1797764"/>
    <lineage>
        <taxon>Bacteria</taxon>
        <taxon>Candidatus Daviesiibacteriota</taxon>
    </lineage>
</organism>
<feature type="domain" description="NusB/RsmB/TIM44" evidence="6">
    <location>
        <begin position="35"/>
        <end position="114"/>
    </location>
</feature>
<protein>
    <recommendedName>
        <fullName evidence="6">NusB/RsmB/TIM44 domain-containing protein</fullName>
    </recommendedName>
</protein>
<keyword evidence="4" id="KW-0805">Transcription regulation</keyword>
<keyword evidence="3" id="KW-0694">RNA-binding</keyword>
<name>A0A1F5ISW6_9BACT</name>
<dbReference type="Proteomes" id="UP000176336">
    <property type="component" value="Unassembled WGS sequence"/>
</dbReference>
<dbReference type="EMBL" id="MFCR01000003">
    <property type="protein sequence ID" value="OGE19416.1"/>
    <property type="molecule type" value="Genomic_DNA"/>
</dbReference>
<dbReference type="PANTHER" id="PTHR11078:SF3">
    <property type="entry name" value="ANTITERMINATION NUSB DOMAIN-CONTAINING PROTEIN"/>
    <property type="match status" value="1"/>
</dbReference>
<dbReference type="GO" id="GO:0003723">
    <property type="term" value="F:RNA binding"/>
    <property type="evidence" value="ECO:0007669"/>
    <property type="project" value="UniProtKB-KW"/>
</dbReference>
<dbReference type="GO" id="GO:0031564">
    <property type="term" value="P:transcription antitermination"/>
    <property type="evidence" value="ECO:0007669"/>
    <property type="project" value="UniProtKB-KW"/>
</dbReference>
<dbReference type="PANTHER" id="PTHR11078">
    <property type="entry name" value="N UTILIZATION SUBSTANCE PROTEIN B-RELATED"/>
    <property type="match status" value="1"/>
</dbReference>
<dbReference type="InterPro" id="IPR006027">
    <property type="entry name" value="NusB_RsmB_TIM44"/>
</dbReference>
<comment type="similarity">
    <text evidence="1">Belongs to the NusB family.</text>
</comment>
<dbReference type="GO" id="GO:0006353">
    <property type="term" value="P:DNA-templated transcription termination"/>
    <property type="evidence" value="ECO:0007669"/>
    <property type="project" value="InterPro"/>
</dbReference>
<dbReference type="Pfam" id="PF01029">
    <property type="entry name" value="NusB"/>
    <property type="match status" value="1"/>
</dbReference>
<evidence type="ECO:0000256" key="2">
    <source>
        <dbReference type="ARBA" id="ARBA00022814"/>
    </source>
</evidence>
<evidence type="ECO:0000256" key="1">
    <source>
        <dbReference type="ARBA" id="ARBA00005952"/>
    </source>
</evidence>
<proteinExistence type="inferred from homology"/>
<keyword evidence="5" id="KW-0804">Transcription</keyword>
<dbReference type="AlphaFoldDB" id="A0A1F5ISW6"/>
<dbReference type="Gene3D" id="1.10.940.10">
    <property type="entry name" value="NusB-like"/>
    <property type="match status" value="1"/>
</dbReference>
<evidence type="ECO:0000256" key="4">
    <source>
        <dbReference type="ARBA" id="ARBA00023015"/>
    </source>
</evidence>
<dbReference type="InterPro" id="IPR035926">
    <property type="entry name" value="NusB-like_sf"/>
</dbReference>
<sequence>MKKRSDPRHRKRIKIIQELFAWQFKKDKKPAKEIKEIVSHLTEVDTLIAKSAPDRPVNQINKVDLAILRLAAFEIILDKGVPPKVAIDEAIELGKEYGSDSSAAFINGALGNLIEIKKIKT</sequence>
<evidence type="ECO:0000256" key="5">
    <source>
        <dbReference type="ARBA" id="ARBA00023163"/>
    </source>
</evidence>
<evidence type="ECO:0000313" key="7">
    <source>
        <dbReference type="EMBL" id="OGE19416.1"/>
    </source>
</evidence>
<evidence type="ECO:0000256" key="3">
    <source>
        <dbReference type="ARBA" id="ARBA00022884"/>
    </source>
</evidence>
<dbReference type="SUPFAM" id="SSF48013">
    <property type="entry name" value="NusB-like"/>
    <property type="match status" value="1"/>
</dbReference>
<evidence type="ECO:0000313" key="8">
    <source>
        <dbReference type="Proteomes" id="UP000176336"/>
    </source>
</evidence>
<dbReference type="GO" id="GO:0005829">
    <property type="term" value="C:cytosol"/>
    <property type="evidence" value="ECO:0007669"/>
    <property type="project" value="TreeGrafter"/>
</dbReference>
<accession>A0A1F5ISW6</accession>